<gene>
    <name evidence="1" type="ORF">BU16DRAFT_539774</name>
</gene>
<evidence type="ECO:0000313" key="2">
    <source>
        <dbReference type="Proteomes" id="UP000799750"/>
    </source>
</evidence>
<proteinExistence type="predicted"/>
<protein>
    <submittedName>
        <fullName evidence="1">Uncharacterized protein</fullName>
    </submittedName>
</protein>
<evidence type="ECO:0000313" key="1">
    <source>
        <dbReference type="EMBL" id="KAF2494490.1"/>
    </source>
</evidence>
<dbReference type="OrthoDB" id="10382647at2759"/>
<organism evidence="1 2">
    <name type="scientific">Lophium mytilinum</name>
    <dbReference type="NCBI Taxonomy" id="390894"/>
    <lineage>
        <taxon>Eukaryota</taxon>
        <taxon>Fungi</taxon>
        <taxon>Dikarya</taxon>
        <taxon>Ascomycota</taxon>
        <taxon>Pezizomycotina</taxon>
        <taxon>Dothideomycetes</taxon>
        <taxon>Pleosporomycetidae</taxon>
        <taxon>Mytilinidiales</taxon>
        <taxon>Mytilinidiaceae</taxon>
        <taxon>Lophium</taxon>
    </lineage>
</organism>
<name>A0A6A6QR53_9PEZI</name>
<accession>A0A6A6QR53</accession>
<dbReference type="Proteomes" id="UP000799750">
    <property type="component" value="Unassembled WGS sequence"/>
</dbReference>
<dbReference type="EMBL" id="MU004190">
    <property type="protein sequence ID" value="KAF2494490.1"/>
    <property type="molecule type" value="Genomic_DNA"/>
</dbReference>
<sequence>MTSPLLALPAEIRQQIISETFHVEFKNSDYRVQAPRGICRQLDTDIKEALVSWLPEGTTKALVKNSAGMRGFVPFQRHFDLRAASSNRTWSNIREVRLQCFLDDAPPPPLVDMGPIQNLLYQNDLNDYAFQRLPRTVEKLLFDTTMPPKQLKAIAEAWPEGRNSVDEQQEKF</sequence>
<dbReference type="AlphaFoldDB" id="A0A6A6QR53"/>
<reference evidence="1" key="1">
    <citation type="journal article" date="2020" name="Stud. Mycol.">
        <title>101 Dothideomycetes genomes: a test case for predicting lifestyles and emergence of pathogens.</title>
        <authorList>
            <person name="Haridas S."/>
            <person name="Albert R."/>
            <person name="Binder M."/>
            <person name="Bloem J."/>
            <person name="Labutti K."/>
            <person name="Salamov A."/>
            <person name="Andreopoulos B."/>
            <person name="Baker S."/>
            <person name="Barry K."/>
            <person name="Bills G."/>
            <person name="Bluhm B."/>
            <person name="Cannon C."/>
            <person name="Castanera R."/>
            <person name="Culley D."/>
            <person name="Daum C."/>
            <person name="Ezra D."/>
            <person name="Gonzalez J."/>
            <person name="Henrissat B."/>
            <person name="Kuo A."/>
            <person name="Liang C."/>
            <person name="Lipzen A."/>
            <person name="Lutzoni F."/>
            <person name="Magnuson J."/>
            <person name="Mondo S."/>
            <person name="Nolan M."/>
            <person name="Ohm R."/>
            <person name="Pangilinan J."/>
            <person name="Park H.-J."/>
            <person name="Ramirez L."/>
            <person name="Alfaro M."/>
            <person name="Sun H."/>
            <person name="Tritt A."/>
            <person name="Yoshinaga Y."/>
            <person name="Zwiers L.-H."/>
            <person name="Turgeon B."/>
            <person name="Goodwin S."/>
            <person name="Spatafora J."/>
            <person name="Crous P."/>
            <person name="Grigoriev I."/>
        </authorList>
    </citation>
    <scope>NUCLEOTIDE SEQUENCE</scope>
    <source>
        <strain evidence="1">CBS 269.34</strain>
    </source>
</reference>
<keyword evidence="2" id="KW-1185">Reference proteome</keyword>